<dbReference type="InterPro" id="IPR012337">
    <property type="entry name" value="RNaseH-like_sf"/>
</dbReference>
<dbReference type="GO" id="GO:0003676">
    <property type="term" value="F:nucleic acid binding"/>
    <property type="evidence" value="ECO:0007669"/>
    <property type="project" value="InterPro"/>
</dbReference>
<dbReference type="EMBL" id="JAATIQ010000293">
    <property type="protein sequence ID" value="KAF4363690.1"/>
    <property type="molecule type" value="Genomic_DNA"/>
</dbReference>
<dbReference type="CDD" id="cd06222">
    <property type="entry name" value="RNase_H_like"/>
    <property type="match status" value="1"/>
</dbReference>
<dbReference type="InterPro" id="IPR052929">
    <property type="entry name" value="RNase_H-like_EbsB-rel"/>
</dbReference>
<gene>
    <name evidence="3" type="ORF">G4B88_030189</name>
</gene>
<keyword evidence="4" id="KW-1185">Reference proteome</keyword>
<dbReference type="InterPro" id="IPR044730">
    <property type="entry name" value="RNase_H-like_dom_plant"/>
</dbReference>
<dbReference type="Pfam" id="PF13456">
    <property type="entry name" value="RVT_3"/>
    <property type="match status" value="1"/>
</dbReference>
<evidence type="ECO:0000313" key="4">
    <source>
        <dbReference type="Proteomes" id="UP000583929"/>
    </source>
</evidence>
<dbReference type="InterPro" id="IPR002156">
    <property type="entry name" value="RNaseH_domain"/>
</dbReference>
<reference evidence="3 4" key="1">
    <citation type="journal article" date="2020" name="bioRxiv">
        <title>Sequence and annotation of 42 cannabis genomes reveals extensive copy number variation in cannabinoid synthesis and pathogen resistance genes.</title>
        <authorList>
            <person name="Mckernan K.J."/>
            <person name="Helbert Y."/>
            <person name="Kane L.T."/>
            <person name="Ebling H."/>
            <person name="Zhang L."/>
            <person name="Liu B."/>
            <person name="Eaton Z."/>
            <person name="Mclaughlin S."/>
            <person name="Kingan S."/>
            <person name="Baybayan P."/>
            <person name="Concepcion G."/>
            <person name="Jordan M."/>
            <person name="Riva A."/>
            <person name="Barbazuk W."/>
            <person name="Harkins T."/>
        </authorList>
    </citation>
    <scope>NUCLEOTIDE SEQUENCE [LARGE SCALE GENOMIC DNA]</scope>
    <source>
        <strain evidence="4">cv. Jamaican Lion 4</strain>
        <tissue evidence="3">Leaf</tissue>
    </source>
</reference>
<evidence type="ECO:0000259" key="2">
    <source>
        <dbReference type="Pfam" id="PF13456"/>
    </source>
</evidence>
<organism evidence="3 4">
    <name type="scientific">Cannabis sativa</name>
    <name type="common">Hemp</name>
    <name type="synonym">Marijuana</name>
    <dbReference type="NCBI Taxonomy" id="3483"/>
    <lineage>
        <taxon>Eukaryota</taxon>
        <taxon>Viridiplantae</taxon>
        <taxon>Streptophyta</taxon>
        <taxon>Embryophyta</taxon>
        <taxon>Tracheophyta</taxon>
        <taxon>Spermatophyta</taxon>
        <taxon>Magnoliopsida</taxon>
        <taxon>eudicotyledons</taxon>
        <taxon>Gunneridae</taxon>
        <taxon>Pentapetalae</taxon>
        <taxon>rosids</taxon>
        <taxon>fabids</taxon>
        <taxon>Rosales</taxon>
        <taxon>Cannabaceae</taxon>
        <taxon>Cannabis</taxon>
    </lineage>
</organism>
<sequence length="266" mass="28934">MVDKSGAAGGVLERGEGSSDVVTPAMFGAGQTEMMEEAIEGRGNRGLAAKIGGVGVMVRDLREEIVEGDSNGNKEDIHVINSNDFIAFSDPKRKRADSKGVHGVSGFVGNIGPSGGGPLMGCREWDEEIVQDVFNEDDAAVILGIPLAVGEARDSWYWFKERDGIYSSHRGIHSPLLMEAHALHNALTWCITHSFQPNFIASQCKILIDYISSNASHNIHLNKFLIEIKSLLFSLPQAIIGFISRGANEKAHRLAKYVLNLDQEAF</sequence>
<proteinExistence type="predicted"/>
<dbReference type="Gene3D" id="3.30.420.10">
    <property type="entry name" value="Ribonuclease H-like superfamily/Ribonuclease H"/>
    <property type="match status" value="1"/>
</dbReference>
<evidence type="ECO:0000313" key="3">
    <source>
        <dbReference type="EMBL" id="KAF4363690.1"/>
    </source>
</evidence>
<dbReference type="GO" id="GO:0004523">
    <property type="term" value="F:RNA-DNA hybrid ribonuclease activity"/>
    <property type="evidence" value="ECO:0007669"/>
    <property type="project" value="InterPro"/>
</dbReference>
<dbReference type="PANTHER" id="PTHR47074">
    <property type="entry name" value="BNAC02G40300D PROTEIN"/>
    <property type="match status" value="1"/>
</dbReference>
<dbReference type="PANTHER" id="PTHR47074:SF11">
    <property type="entry name" value="REVERSE TRANSCRIPTASE-LIKE PROTEIN"/>
    <property type="match status" value="1"/>
</dbReference>
<accession>A0A7J6F1S4</accession>
<dbReference type="InterPro" id="IPR036397">
    <property type="entry name" value="RNaseH_sf"/>
</dbReference>
<feature type="region of interest" description="Disordered" evidence="1">
    <location>
        <begin position="1"/>
        <end position="23"/>
    </location>
</feature>
<dbReference type="AlphaFoldDB" id="A0A7J6F1S4"/>
<evidence type="ECO:0000256" key="1">
    <source>
        <dbReference type="SAM" id="MobiDB-lite"/>
    </source>
</evidence>
<comment type="caution">
    <text evidence="3">The sequence shown here is derived from an EMBL/GenBank/DDBJ whole genome shotgun (WGS) entry which is preliminary data.</text>
</comment>
<dbReference type="SUPFAM" id="SSF53098">
    <property type="entry name" value="Ribonuclease H-like"/>
    <property type="match status" value="1"/>
</dbReference>
<feature type="domain" description="RNase H type-1" evidence="2">
    <location>
        <begin position="172"/>
        <end position="257"/>
    </location>
</feature>
<protein>
    <recommendedName>
        <fullName evidence="2">RNase H type-1 domain-containing protein</fullName>
    </recommendedName>
</protein>
<dbReference type="Proteomes" id="UP000583929">
    <property type="component" value="Unassembled WGS sequence"/>
</dbReference>
<name>A0A7J6F1S4_CANSA</name>